<evidence type="ECO:0008006" key="3">
    <source>
        <dbReference type="Google" id="ProtNLM"/>
    </source>
</evidence>
<accession>A0ABX8GQ78</accession>
<dbReference type="Proteomes" id="UP000682802">
    <property type="component" value="Chromosome 1"/>
</dbReference>
<name>A0ABX8GQ78_9BACT</name>
<organism evidence="1 2">
    <name type="scientific">Flammeovirga kamogawensis</name>
    <dbReference type="NCBI Taxonomy" id="373891"/>
    <lineage>
        <taxon>Bacteria</taxon>
        <taxon>Pseudomonadati</taxon>
        <taxon>Bacteroidota</taxon>
        <taxon>Cytophagia</taxon>
        <taxon>Cytophagales</taxon>
        <taxon>Flammeovirgaceae</taxon>
        <taxon>Flammeovirga</taxon>
    </lineage>
</organism>
<dbReference type="SUPFAM" id="SSF48295">
    <property type="entry name" value="TrpR-like"/>
    <property type="match status" value="1"/>
</dbReference>
<evidence type="ECO:0000313" key="1">
    <source>
        <dbReference type="EMBL" id="QWG05743.1"/>
    </source>
</evidence>
<dbReference type="InterPro" id="IPR010921">
    <property type="entry name" value="Trp_repressor/repl_initiator"/>
</dbReference>
<reference evidence="1 2" key="1">
    <citation type="submission" date="2021-05" db="EMBL/GenBank/DDBJ databases">
        <title>Comparative genomic studies on the polysaccharide-degrading batcterial strains of the Flammeovirga genus.</title>
        <authorList>
            <person name="Zewei F."/>
            <person name="Zheng Z."/>
            <person name="Yu L."/>
            <person name="Ruyue G."/>
            <person name="Yanhong M."/>
            <person name="Yuanyuan C."/>
            <person name="Jingyan G."/>
            <person name="Wenjun H."/>
        </authorList>
    </citation>
    <scope>NUCLEOTIDE SEQUENCE [LARGE SCALE GENOMIC DNA]</scope>
    <source>
        <strain evidence="1 2">YS10</strain>
    </source>
</reference>
<dbReference type="EMBL" id="CP076128">
    <property type="protein sequence ID" value="QWG05743.1"/>
    <property type="molecule type" value="Genomic_DNA"/>
</dbReference>
<sequence>MSDHQEYQYTKHAQKDYSYSFKLQVVDEVERGEISITAARLRYDDRFCRG</sequence>
<protein>
    <recommendedName>
        <fullName evidence="3">Transposase</fullName>
    </recommendedName>
</protein>
<gene>
    <name evidence="1" type="ORF">KM029_10140</name>
</gene>
<proteinExistence type="predicted"/>
<keyword evidence="2" id="KW-1185">Reference proteome</keyword>
<evidence type="ECO:0000313" key="2">
    <source>
        <dbReference type="Proteomes" id="UP000682802"/>
    </source>
</evidence>
<dbReference type="RefSeq" id="WP_205125433.1">
    <property type="nucleotide sequence ID" value="NZ_CP076128.1"/>
</dbReference>